<name>A0ABN8LVP5_9CNID</name>
<comment type="caution">
    <text evidence="2">The sequence shown here is derived from an EMBL/GenBank/DDBJ whole genome shotgun (WGS) entry which is preliminary data.</text>
</comment>
<sequence length="152" mass="17028">MSSEHSVSEDNLDQENSSDDENVPRKKVLCRRPLPWRSQELNNLFLKLDQKANRKRSQRSSSMTIDRRDGSPSEREAPDDAPEFALSSADLHGEGTCDACLRMAAGEASHAYDNGEIPPPIHSSQQKQKYISASSFSFLRVLIPQKAEDLVK</sequence>
<feature type="region of interest" description="Disordered" evidence="1">
    <location>
        <begin position="1"/>
        <end position="32"/>
    </location>
</feature>
<keyword evidence="3" id="KW-1185">Reference proteome</keyword>
<evidence type="ECO:0000313" key="3">
    <source>
        <dbReference type="Proteomes" id="UP001159427"/>
    </source>
</evidence>
<gene>
    <name evidence="2" type="ORF">PEVE_00008361</name>
</gene>
<protein>
    <submittedName>
        <fullName evidence="2">Uncharacterized protein</fullName>
    </submittedName>
</protein>
<dbReference type="EMBL" id="CALNXI010000157">
    <property type="protein sequence ID" value="CAH3020705.1"/>
    <property type="molecule type" value="Genomic_DNA"/>
</dbReference>
<organism evidence="2 3">
    <name type="scientific">Porites evermanni</name>
    <dbReference type="NCBI Taxonomy" id="104178"/>
    <lineage>
        <taxon>Eukaryota</taxon>
        <taxon>Metazoa</taxon>
        <taxon>Cnidaria</taxon>
        <taxon>Anthozoa</taxon>
        <taxon>Hexacorallia</taxon>
        <taxon>Scleractinia</taxon>
        <taxon>Fungiina</taxon>
        <taxon>Poritidae</taxon>
        <taxon>Porites</taxon>
    </lineage>
</organism>
<proteinExistence type="predicted"/>
<evidence type="ECO:0000256" key="1">
    <source>
        <dbReference type="SAM" id="MobiDB-lite"/>
    </source>
</evidence>
<reference evidence="2 3" key="1">
    <citation type="submission" date="2022-05" db="EMBL/GenBank/DDBJ databases">
        <authorList>
            <consortium name="Genoscope - CEA"/>
            <person name="William W."/>
        </authorList>
    </citation>
    <scope>NUCLEOTIDE SEQUENCE [LARGE SCALE GENOMIC DNA]</scope>
</reference>
<feature type="region of interest" description="Disordered" evidence="1">
    <location>
        <begin position="47"/>
        <end position="81"/>
    </location>
</feature>
<feature type="compositionally biased region" description="Acidic residues" evidence="1">
    <location>
        <begin position="10"/>
        <end position="21"/>
    </location>
</feature>
<feature type="compositionally biased region" description="Basic and acidic residues" evidence="1">
    <location>
        <begin position="65"/>
        <end position="78"/>
    </location>
</feature>
<evidence type="ECO:0000313" key="2">
    <source>
        <dbReference type="EMBL" id="CAH3020705.1"/>
    </source>
</evidence>
<accession>A0ABN8LVP5</accession>
<dbReference type="Proteomes" id="UP001159427">
    <property type="component" value="Unassembled WGS sequence"/>
</dbReference>